<evidence type="ECO:0008006" key="3">
    <source>
        <dbReference type="Google" id="ProtNLM"/>
    </source>
</evidence>
<reference evidence="1" key="2">
    <citation type="submission" date="2021-08" db="EMBL/GenBank/DDBJ databases">
        <authorList>
            <person name="Tani A."/>
            <person name="Ola A."/>
            <person name="Ogura Y."/>
            <person name="Katsura K."/>
            <person name="Hayashi T."/>
        </authorList>
    </citation>
    <scope>NUCLEOTIDE SEQUENCE</scope>
    <source>
        <strain evidence="1">DSM 19015</strain>
    </source>
</reference>
<name>A0ABQ4RTB0_9HYPH</name>
<dbReference type="RefSeq" id="WP_238243136.1">
    <property type="nucleotide sequence ID" value="NZ_BPQP01000017.1"/>
</dbReference>
<comment type="caution">
    <text evidence="1">The sequence shown here is derived from an EMBL/GenBank/DDBJ whole genome shotgun (WGS) entry which is preliminary data.</text>
</comment>
<gene>
    <name evidence="1" type="ORF">OCOJLMKI_1137</name>
</gene>
<dbReference type="Proteomes" id="UP001055125">
    <property type="component" value="Unassembled WGS sequence"/>
</dbReference>
<evidence type="ECO:0000313" key="1">
    <source>
        <dbReference type="EMBL" id="GJD93939.1"/>
    </source>
</evidence>
<dbReference type="EMBL" id="BPQP01000017">
    <property type="protein sequence ID" value="GJD93939.1"/>
    <property type="molecule type" value="Genomic_DNA"/>
</dbReference>
<accession>A0ABQ4RTB0</accession>
<proteinExistence type="predicted"/>
<sequence>MGEDAGHYRRITQQIVESVSPTDIIEHFWVRDIADLIWETLRLRRLKGNLLQTASHKALKRVLRDAVGFPAIEQLVKSWSTGDASSLQRVDDLLKGMSLSFDAVYAEALAERVGEIERIDRLIASAESRRNTVLREISRHRDAVALRLARASAAIEDAEFAEVRETDEQRPVQNGEPT</sequence>
<reference evidence="1" key="1">
    <citation type="journal article" date="2021" name="Front. Microbiol.">
        <title>Comprehensive Comparative Genomics and Phenotyping of Methylobacterium Species.</title>
        <authorList>
            <person name="Alessa O."/>
            <person name="Ogura Y."/>
            <person name="Fujitani Y."/>
            <person name="Takami H."/>
            <person name="Hayashi T."/>
            <person name="Sahin N."/>
            <person name="Tani A."/>
        </authorList>
    </citation>
    <scope>NUCLEOTIDE SEQUENCE</scope>
    <source>
        <strain evidence="1">DSM 19015</strain>
    </source>
</reference>
<evidence type="ECO:0000313" key="2">
    <source>
        <dbReference type="Proteomes" id="UP001055125"/>
    </source>
</evidence>
<protein>
    <recommendedName>
        <fullName evidence="3">KfrA N-terminal DNA-binding domain-containing protein</fullName>
    </recommendedName>
</protein>
<keyword evidence="2" id="KW-1185">Reference proteome</keyword>
<organism evidence="1 2">
    <name type="scientific">Methylobacterium iners</name>
    <dbReference type="NCBI Taxonomy" id="418707"/>
    <lineage>
        <taxon>Bacteria</taxon>
        <taxon>Pseudomonadati</taxon>
        <taxon>Pseudomonadota</taxon>
        <taxon>Alphaproteobacteria</taxon>
        <taxon>Hyphomicrobiales</taxon>
        <taxon>Methylobacteriaceae</taxon>
        <taxon>Methylobacterium</taxon>
    </lineage>
</organism>